<feature type="domain" description="FAD/NAD(P)-binding" evidence="9">
    <location>
        <begin position="10"/>
        <end position="318"/>
    </location>
</feature>
<dbReference type="PIRSF" id="PIRSF000350">
    <property type="entry name" value="Mercury_reductase_MerA"/>
    <property type="match status" value="1"/>
</dbReference>
<proteinExistence type="inferred from homology"/>
<evidence type="ECO:0000313" key="10">
    <source>
        <dbReference type="EMBL" id="RAN61841.1"/>
    </source>
</evidence>
<keyword evidence="6" id="KW-0520">NAD</keyword>
<evidence type="ECO:0000259" key="8">
    <source>
        <dbReference type="Pfam" id="PF02852"/>
    </source>
</evidence>
<keyword evidence="6" id="KW-0547">Nucleotide-binding</keyword>
<keyword evidence="4" id="KW-0560">Oxidoreductase</keyword>
<evidence type="ECO:0000259" key="9">
    <source>
        <dbReference type="Pfam" id="PF07992"/>
    </source>
</evidence>
<dbReference type="InterPro" id="IPR001100">
    <property type="entry name" value="Pyr_nuc-diS_OxRdtase"/>
</dbReference>
<gene>
    <name evidence="10" type="ORF">B8A44_08755</name>
</gene>
<feature type="disulfide bond" description="Redox-active" evidence="7">
    <location>
        <begin position="46"/>
        <end position="51"/>
    </location>
</feature>
<dbReference type="Proteomes" id="UP000249099">
    <property type="component" value="Unassembled WGS sequence"/>
</dbReference>
<dbReference type="AlphaFoldDB" id="A0A328KJ19"/>
<dbReference type="GO" id="GO:0003955">
    <property type="term" value="F:NAD(P)H dehydrogenase (quinone) activity"/>
    <property type="evidence" value="ECO:0007669"/>
    <property type="project" value="TreeGrafter"/>
</dbReference>
<feature type="active site" description="Proton acceptor" evidence="5">
    <location>
        <position position="442"/>
    </location>
</feature>
<dbReference type="PANTHER" id="PTHR43014">
    <property type="entry name" value="MERCURIC REDUCTASE"/>
    <property type="match status" value="1"/>
</dbReference>
<dbReference type="FunFam" id="3.30.390.30:FF:000001">
    <property type="entry name" value="Dihydrolipoyl dehydrogenase"/>
    <property type="match status" value="1"/>
</dbReference>
<organism evidence="10 11">
    <name type="scientific">Dolosigranulum pigrum</name>
    <dbReference type="NCBI Taxonomy" id="29394"/>
    <lineage>
        <taxon>Bacteria</taxon>
        <taxon>Bacillati</taxon>
        <taxon>Bacillota</taxon>
        <taxon>Bacilli</taxon>
        <taxon>Lactobacillales</taxon>
        <taxon>Carnobacteriaceae</taxon>
        <taxon>Dolosigranulum</taxon>
    </lineage>
</organism>
<feature type="binding site" evidence="6">
    <location>
        <begin position="176"/>
        <end position="183"/>
    </location>
    <ligand>
        <name>NAD(+)</name>
        <dbReference type="ChEBI" id="CHEBI:57540"/>
    </ligand>
</feature>
<evidence type="ECO:0000256" key="1">
    <source>
        <dbReference type="ARBA" id="ARBA00007532"/>
    </source>
</evidence>
<accession>A0A328KJ19</accession>
<dbReference type="EMBL" id="NAQV01000035">
    <property type="protein sequence ID" value="RAN61841.1"/>
    <property type="molecule type" value="Genomic_DNA"/>
</dbReference>
<dbReference type="SUPFAM" id="SSF55424">
    <property type="entry name" value="FAD/NAD-linked reductases, dimerisation (C-terminal) domain"/>
    <property type="match status" value="1"/>
</dbReference>
<dbReference type="InterPro" id="IPR036188">
    <property type="entry name" value="FAD/NAD-bd_sf"/>
</dbReference>
<comment type="similarity">
    <text evidence="1">Belongs to the class-I pyridine nucleotide-disulfide oxidoreductase family.</text>
</comment>
<evidence type="ECO:0000313" key="11">
    <source>
        <dbReference type="Proteomes" id="UP000249099"/>
    </source>
</evidence>
<evidence type="ECO:0000256" key="6">
    <source>
        <dbReference type="PIRSR" id="PIRSR000350-3"/>
    </source>
</evidence>
<keyword evidence="2" id="KW-0285">Flavoprotein</keyword>
<feature type="binding site" evidence="6">
    <location>
        <position position="55"/>
    </location>
    <ligand>
        <name>FAD</name>
        <dbReference type="ChEBI" id="CHEBI:57692"/>
    </ligand>
</feature>
<reference evidence="10 11" key="1">
    <citation type="submission" date="2017-03" db="EMBL/GenBank/DDBJ databases">
        <title>wgs assembly of Dolosigranulum pigrum KPL CDC strains.</title>
        <authorList>
            <person name="Brugger S.D."/>
            <person name="Pettigrew M."/>
            <person name="Kong Y."/>
            <person name="Lemon K.P."/>
        </authorList>
    </citation>
    <scope>NUCLEOTIDE SEQUENCE [LARGE SCALE GENOMIC DNA]</scope>
    <source>
        <strain evidence="10 11">KPL1931_CDC4294-98</strain>
    </source>
</reference>
<dbReference type="Pfam" id="PF07992">
    <property type="entry name" value="Pyr_redox_2"/>
    <property type="match status" value="1"/>
</dbReference>
<sequence>MITLTKVNNIIIGFGKAGKTLAQFLGERGEETVLIEKSPDMYGGTCINIACIPTKKLVDMAEQKPAGADKFTYYKESIQAKKELRKKMNPANYKNVAETDNVEVIDGFATFKDNKTVSVELSNGGTEEYTADKIYINTGAVPNILPIDGLEVGGNIHTSTTLLEEENFPEKLTILGAGPIGLEFASIYNNFGADVTVLEYGPKESFLSFVDSDVQEVVLESLEERGIQFVFNARTSKVHEQDGGVHTHYSVDGEEHTLQSNAFLMATGRKPATEGLGLENTDIELGERGEVKVNDKLETTVEGVYALGDVKGGPQFTYISLDDFRIIKHQLTGEKDYTKAGRDFPTATFINPPLTHVGLTEKAAKEAGKNVKVAKMPVAAIPKAMILGKKTGIFKVMIDADTNYILGATLYGEEAHEMINLFTTAINHQIDYRALRDQIYTHPTMTESLNGLLGV</sequence>
<dbReference type="RefSeq" id="WP_112790525.1">
    <property type="nucleotide sequence ID" value="NZ_NAQV01000035.1"/>
</dbReference>
<feature type="binding site" evidence="6">
    <location>
        <position position="199"/>
    </location>
    <ligand>
        <name>NAD(+)</name>
        <dbReference type="ChEBI" id="CHEBI:57540"/>
    </ligand>
</feature>
<dbReference type="Gene3D" id="3.30.390.30">
    <property type="match status" value="1"/>
</dbReference>
<evidence type="ECO:0000256" key="2">
    <source>
        <dbReference type="ARBA" id="ARBA00022630"/>
    </source>
</evidence>
<comment type="cofactor">
    <cofactor evidence="6">
        <name>FAD</name>
        <dbReference type="ChEBI" id="CHEBI:57692"/>
    </cofactor>
    <text evidence="6">Binds 1 FAD per subunit.</text>
</comment>
<name>A0A328KJ19_9LACT</name>
<feature type="domain" description="Pyridine nucleotide-disulphide oxidoreductase dimerisation" evidence="8">
    <location>
        <begin position="345"/>
        <end position="449"/>
    </location>
</feature>
<dbReference type="Gene3D" id="3.50.50.60">
    <property type="entry name" value="FAD/NAD(P)-binding domain"/>
    <property type="match status" value="2"/>
</dbReference>
<protein>
    <submittedName>
        <fullName evidence="10">Pyridine nucleotide-disulfide oxidoreductase</fullName>
    </submittedName>
</protein>
<dbReference type="Pfam" id="PF02852">
    <property type="entry name" value="Pyr_redox_dim"/>
    <property type="match status" value="1"/>
</dbReference>
<dbReference type="PRINTS" id="PR00411">
    <property type="entry name" value="PNDRDTASEI"/>
</dbReference>
<dbReference type="InterPro" id="IPR004099">
    <property type="entry name" value="Pyr_nucl-diS_OxRdtase_dimer"/>
</dbReference>
<evidence type="ECO:0000256" key="4">
    <source>
        <dbReference type="ARBA" id="ARBA00023002"/>
    </source>
</evidence>
<dbReference type="PANTHER" id="PTHR43014:SF4">
    <property type="entry name" value="PYRIDINE NUCLEOTIDE-DISULFIDE OXIDOREDUCTASE RCLA-RELATED"/>
    <property type="match status" value="1"/>
</dbReference>
<dbReference type="GO" id="GO:0050660">
    <property type="term" value="F:flavin adenine dinucleotide binding"/>
    <property type="evidence" value="ECO:0007669"/>
    <property type="project" value="TreeGrafter"/>
</dbReference>
<dbReference type="InterPro" id="IPR016156">
    <property type="entry name" value="FAD/NAD-linked_Rdtase_dimer_sf"/>
</dbReference>
<evidence type="ECO:0000256" key="7">
    <source>
        <dbReference type="PIRSR" id="PIRSR000350-4"/>
    </source>
</evidence>
<evidence type="ECO:0000256" key="5">
    <source>
        <dbReference type="PIRSR" id="PIRSR000350-2"/>
    </source>
</evidence>
<dbReference type="SUPFAM" id="SSF51905">
    <property type="entry name" value="FAD/NAD(P)-binding domain"/>
    <property type="match status" value="1"/>
</dbReference>
<evidence type="ECO:0000256" key="3">
    <source>
        <dbReference type="ARBA" id="ARBA00022827"/>
    </source>
</evidence>
<feature type="binding site" evidence="6">
    <location>
        <position position="268"/>
    </location>
    <ligand>
        <name>NAD(+)</name>
        <dbReference type="ChEBI" id="CHEBI:57540"/>
    </ligand>
</feature>
<keyword evidence="3 6" id="KW-0274">FAD</keyword>
<dbReference type="InterPro" id="IPR023753">
    <property type="entry name" value="FAD/NAD-binding_dom"/>
</dbReference>
<comment type="caution">
    <text evidence="10">The sequence shown here is derived from an EMBL/GenBank/DDBJ whole genome shotgun (WGS) entry which is preliminary data.</text>
</comment>
<dbReference type="PRINTS" id="PR00368">
    <property type="entry name" value="FADPNR"/>
</dbReference>
<feature type="binding site" evidence="6">
    <location>
        <position position="309"/>
    </location>
    <ligand>
        <name>FAD</name>
        <dbReference type="ChEBI" id="CHEBI:57692"/>
    </ligand>
</feature>